<dbReference type="SUPFAM" id="SSF48452">
    <property type="entry name" value="TPR-like"/>
    <property type="match status" value="2"/>
</dbReference>
<accession>A0ABW7ZBY4</accession>
<dbReference type="InterPro" id="IPR005158">
    <property type="entry name" value="BTAD"/>
</dbReference>
<dbReference type="SMART" id="SM00862">
    <property type="entry name" value="Trans_reg_C"/>
    <property type="match status" value="1"/>
</dbReference>
<dbReference type="RefSeq" id="WP_397091590.1">
    <property type="nucleotide sequence ID" value="NZ_JBITGY010000019.1"/>
</dbReference>
<dbReference type="PANTHER" id="PTHR47691:SF3">
    <property type="entry name" value="HTH-TYPE TRANSCRIPTIONAL REGULATOR RV0890C-RELATED"/>
    <property type="match status" value="1"/>
</dbReference>
<dbReference type="PANTHER" id="PTHR47691">
    <property type="entry name" value="REGULATOR-RELATED"/>
    <property type="match status" value="1"/>
</dbReference>
<name>A0ABW7ZBY4_9ACTN</name>
<dbReference type="SUPFAM" id="SSF46894">
    <property type="entry name" value="C-terminal effector domain of the bipartite response regulators"/>
    <property type="match status" value="1"/>
</dbReference>
<dbReference type="EMBL" id="JBITGY010000019">
    <property type="protein sequence ID" value="MFI6505427.1"/>
    <property type="molecule type" value="Genomic_DNA"/>
</dbReference>
<evidence type="ECO:0000313" key="6">
    <source>
        <dbReference type="Proteomes" id="UP001612741"/>
    </source>
</evidence>
<dbReference type="InterPro" id="IPR016032">
    <property type="entry name" value="Sig_transdc_resp-reg_C-effctor"/>
</dbReference>
<dbReference type="SUPFAM" id="SSF52540">
    <property type="entry name" value="P-loop containing nucleoside triphosphate hydrolases"/>
    <property type="match status" value="1"/>
</dbReference>
<dbReference type="Proteomes" id="UP001612741">
    <property type="component" value="Unassembled WGS sequence"/>
</dbReference>
<evidence type="ECO:0000313" key="5">
    <source>
        <dbReference type="EMBL" id="MFI6505427.1"/>
    </source>
</evidence>
<evidence type="ECO:0000256" key="2">
    <source>
        <dbReference type="ARBA" id="ARBA00023125"/>
    </source>
</evidence>
<dbReference type="CDD" id="cd15831">
    <property type="entry name" value="BTAD"/>
    <property type="match status" value="1"/>
</dbReference>
<keyword evidence="6" id="KW-1185">Reference proteome</keyword>
<dbReference type="InterPro" id="IPR036388">
    <property type="entry name" value="WH-like_DNA-bd_sf"/>
</dbReference>
<proteinExistence type="inferred from homology"/>
<dbReference type="Pfam" id="PF00486">
    <property type="entry name" value="Trans_reg_C"/>
    <property type="match status" value="1"/>
</dbReference>
<organism evidence="5 6">
    <name type="scientific">Nonomuraea typhae</name>
    <dbReference type="NCBI Taxonomy" id="2603600"/>
    <lineage>
        <taxon>Bacteria</taxon>
        <taxon>Bacillati</taxon>
        <taxon>Actinomycetota</taxon>
        <taxon>Actinomycetes</taxon>
        <taxon>Streptosporangiales</taxon>
        <taxon>Streptosporangiaceae</taxon>
        <taxon>Nonomuraea</taxon>
    </lineage>
</organism>
<dbReference type="Gene3D" id="1.10.10.10">
    <property type="entry name" value="Winged helix-like DNA-binding domain superfamily/Winged helix DNA-binding domain"/>
    <property type="match status" value="1"/>
</dbReference>
<protein>
    <submittedName>
        <fullName evidence="5">BTAD domain-containing putative transcriptional regulator</fullName>
    </submittedName>
</protein>
<feature type="domain" description="OmpR/PhoB-type" evidence="4">
    <location>
        <begin position="1"/>
        <end position="86"/>
    </location>
</feature>
<reference evidence="5 6" key="1">
    <citation type="submission" date="2024-10" db="EMBL/GenBank/DDBJ databases">
        <title>The Natural Products Discovery Center: Release of the First 8490 Sequenced Strains for Exploring Actinobacteria Biosynthetic Diversity.</title>
        <authorList>
            <person name="Kalkreuter E."/>
            <person name="Kautsar S.A."/>
            <person name="Yang D."/>
            <person name="Bader C.D."/>
            <person name="Teijaro C.N."/>
            <person name="Fluegel L."/>
            <person name="Davis C.M."/>
            <person name="Simpson J.R."/>
            <person name="Lauterbach L."/>
            <person name="Steele A.D."/>
            <person name="Gui C."/>
            <person name="Meng S."/>
            <person name="Li G."/>
            <person name="Viehrig K."/>
            <person name="Ye F."/>
            <person name="Su P."/>
            <person name="Kiefer A.F."/>
            <person name="Nichols A."/>
            <person name="Cepeda A.J."/>
            <person name="Yan W."/>
            <person name="Fan B."/>
            <person name="Jiang Y."/>
            <person name="Adhikari A."/>
            <person name="Zheng C.-J."/>
            <person name="Schuster L."/>
            <person name="Cowan T.M."/>
            <person name="Smanski M.J."/>
            <person name="Chevrette M.G."/>
            <person name="De Carvalho L.P.S."/>
            <person name="Shen B."/>
        </authorList>
    </citation>
    <scope>NUCLEOTIDE SEQUENCE [LARGE SCALE GENOMIC DNA]</scope>
    <source>
        <strain evidence="5 6">NPDC050545</strain>
    </source>
</reference>
<dbReference type="Gene3D" id="1.25.40.10">
    <property type="entry name" value="Tetratricopeptide repeat domain"/>
    <property type="match status" value="2"/>
</dbReference>
<dbReference type="InterPro" id="IPR001867">
    <property type="entry name" value="OmpR/PhoB-type_DNA-bd"/>
</dbReference>
<dbReference type="Pfam" id="PF03704">
    <property type="entry name" value="BTAD"/>
    <property type="match status" value="1"/>
</dbReference>
<keyword evidence="2 3" id="KW-0238">DNA-binding</keyword>
<sequence length="1017" mass="107264">MRIAILGPLAAGPDAIGGARLRRLLVRLALASGRTVTVEELTDALWPEERPADPSNAVQSLVSRLRRALGSPGVLESVPGGYRLTASTDAAEFEQLVRQAATTPDPAAAASLLRQALALWRGPALGDVAADPFAIGHAARLEESRLSALEDLADADLAASDGSQSGLPELIARLSELTVEHPLRERLHATRIRALHAAGRTAEALAAYEHVRADLAAELGADPGPDLRALHLELLRATPPAGPRTNLRAPLTSFVGRDAEIERILAQLREHRLVTLVGPGGAGKTRLATTVAARVLHGPGEAEVWVAELAAVSDAADVPRAVQAALGPSLLLHPRGDTIGALAEALSGGPALLVLDNCEHLIGAAARLAEDLLGRCPELSVLATSREPLAIAGEALSPVGPLPPETAARLFTERARAADPGFAPDEQVAEICRRLDGLPLAIELAAARLRSLTLRQVAERLDDRLALLTGGSRTALPRHQTLRAVVAWSWDLADERERALAERLSVFPGTFDAEAAACLDACIDALATLVDKSLLQQAPGGRYRMLETIREFALERLADSGRGPAARAAHAAYFLRLAETAEPQLRGGGQREWMNRLAAEHDNLLAALHHAAAAGDADTAVRLAAALGPFWFTWGSKRASASWLGTALQVEGPAPAVARTIATAIYLISSAFSGAFATSLEVAGRLRELIDGLGPDDDHPLLALLEPALALFTDDDELGLAAIGRRLDHPDPWTRAILRMTRGAMLENRGDLLGMRADMLVAEAELAALGEHWGRSQALTILAGSHMVLGEFDQAVSALETAAELITALDPANPASHQRVMLAAARLMAGDAERGRRELEALANAPARGWDARLVAFAQLELGNLHRREGDVATADRLYQAASAAIERLPVMAPQFTALVLARRAHVAAAAGDMDGAARLVATAAEHTLPVKDMPVLALVGVATAAVWAARGEPGRAARVLGAAERLRGLPDAYEPDVVALTARLRGELGAAAFDEEYAGGRDLTRAEAIEQVRDVM</sequence>
<dbReference type="InterPro" id="IPR011990">
    <property type="entry name" value="TPR-like_helical_dom_sf"/>
</dbReference>
<dbReference type="SMART" id="SM01043">
    <property type="entry name" value="BTAD"/>
    <property type="match status" value="1"/>
</dbReference>
<dbReference type="InterPro" id="IPR058852">
    <property type="entry name" value="HTH_77"/>
</dbReference>
<dbReference type="PRINTS" id="PR00364">
    <property type="entry name" value="DISEASERSIST"/>
</dbReference>
<feature type="DNA-binding region" description="OmpR/PhoB-type" evidence="3">
    <location>
        <begin position="1"/>
        <end position="86"/>
    </location>
</feature>
<gene>
    <name evidence="5" type="ORF">ACIBG2_49160</name>
</gene>
<dbReference type="Pfam" id="PF25872">
    <property type="entry name" value="HTH_77"/>
    <property type="match status" value="1"/>
</dbReference>
<comment type="similarity">
    <text evidence="1">Belongs to the AfsR/DnrI/RedD regulatory family.</text>
</comment>
<dbReference type="InterPro" id="IPR027417">
    <property type="entry name" value="P-loop_NTPase"/>
</dbReference>
<evidence type="ECO:0000256" key="3">
    <source>
        <dbReference type="PROSITE-ProRule" id="PRU01091"/>
    </source>
</evidence>
<dbReference type="PROSITE" id="PS51755">
    <property type="entry name" value="OMPR_PHOB"/>
    <property type="match status" value="1"/>
</dbReference>
<evidence type="ECO:0000259" key="4">
    <source>
        <dbReference type="PROSITE" id="PS51755"/>
    </source>
</evidence>
<comment type="caution">
    <text evidence="5">The sequence shown here is derived from an EMBL/GenBank/DDBJ whole genome shotgun (WGS) entry which is preliminary data.</text>
</comment>
<evidence type="ECO:0000256" key="1">
    <source>
        <dbReference type="ARBA" id="ARBA00005820"/>
    </source>
</evidence>